<dbReference type="Proteomes" id="UP000765509">
    <property type="component" value="Unassembled WGS sequence"/>
</dbReference>
<sequence length="84" mass="10042">MDQEPLKEVPKLKEWAHFSGEGEYDHMGLIRGIDMIKEDFELPDRLVTERFNTFSTKAAHRFYIKLRQAHGHQSWTWLKTQIIN</sequence>
<evidence type="ECO:0000313" key="1">
    <source>
        <dbReference type="EMBL" id="MBW0486140.1"/>
    </source>
</evidence>
<proteinExistence type="predicted"/>
<dbReference type="AlphaFoldDB" id="A0A9Q3CNB0"/>
<protein>
    <submittedName>
        <fullName evidence="1">Uncharacterized protein</fullName>
    </submittedName>
</protein>
<comment type="caution">
    <text evidence="1">The sequence shown here is derived from an EMBL/GenBank/DDBJ whole genome shotgun (WGS) entry which is preliminary data.</text>
</comment>
<organism evidence="1 2">
    <name type="scientific">Austropuccinia psidii MF-1</name>
    <dbReference type="NCBI Taxonomy" id="1389203"/>
    <lineage>
        <taxon>Eukaryota</taxon>
        <taxon>Fungi</taxon>
        <taxon>Dikarya</taxon>
        <taxon>Basidiomycota</taxon>
        <taxon>Pucciniomycotina</taxon>
        <taxon>Pucciniomycetes</taxon>
        <taxon>Pucciniales</taxon>
        <taxon>Sphaerophragmiaceae</taxon>
        <taxon>Austropuccinia</taxon>
    </lineage>
</organism>
<evidence type="ECO:0000313" key="2">
    <source>
        <dbReference type="Proteomes" id="UP000765509"/>
    </source>
</evidence>
<name>A0A9Q3CNB0_9BASI</name>
<reference evidence="1" key="1">
    <citation type="submission" date="2021-03" db="EMBL/GenBank/DDBJ databases">
        <title>Draft genome sequence of rust myrtle Austropuccinia psidii MF-1, a brazilian biotype.</title>
        <authorList>
            <person name="Quecine M.C."/>
            <person name="Pachon D.M.R."/>
            <person name="Bonatelli M.L."/>
            <person name="Correr F.H."/>
            <person name="Franceschini L.M."/>
            <person name="Leite T.F."/>
            <person name="Margarido G.R.A."/>
            <person name="Almeida C.A."/>
            <person name="Ferrarezi J.A."/>
            <person name="Labate C.A."/>
        </authorList>
    </citation>
    <scope>NUCLEOTIDE SEQUENCE</scope>
    <source>
        <strain evidence="1">MF-1</strain>
    </source>
</reference>
<gene>
    <name evidence="1" type="ORF">O181_025855</name>
</gene>
<dbReference type="EMBL" id="AVOT02008493">
    <property type="protein sequence ID" value="MBW0486140.1"/>
    <property type="molecule type" value="Genomic_DNA"/>
</dbReference>
<accession>A0A9Q3CNB0</accession>
<keyword evidence="2" id="KW-1185">Reference proteome</keyword>